<dbReference type="InterPro" id="IPR050491">
    <property type="entry name" value="AmpC-like"/>
</dbReference>
<feature type="domain" description="Peptidase S12 Pab87-related C-terminal" evidence="3">
    <location>
        <begin position="408"/>
        <end position="508"/>
    </location>
</feature>
<feature type="domain" description="Beta-lactamase-related" evidence="2">
    <location>
        <begin position="11"/>
        <end position="339"/>
    </location>
</feature>
<protein>
    <submittedName>
        <fullName evidence="4">Beta-lactamase family protein</fullName>
    </submittedName>
</protein>
<sequence length="526" mass="59363">MEFFNSPSFSSHAEELIKKYHVPGLAIAISHKDSTASKAFGVASFEPLKPMTTDTLFDIASASKSLTAASVALLVHDEKYPDVQYEAEMTQLLPDDFVMPGEGYEGVTLEDTLSHRTGLASNDNSYLGPRSKNTDTAKSVTRNIRNLETAAPIRSKFIYCNMMFTVATHLVEQKTGLSFADFVDQRFFQPLDMTSTNLQPERARAKGLGDRLTPGHWWDKRAEKYSTFTTPDAPEAQGAGSVVTSVDDYLKYVKALMNKEAPFTEEIYNGIIRPRIIVSPGEKLKPFSAPILYAAGWEVHHYRGYMIITHDGCISGSSTSHFFVPDLKFAGTMFGNCDNASFVAEILMQELLDDILGLSQEERPNWDKVLYELYREKKYEDYGTDAEIDSEAKNLEEERQKICPGIKESEPQKMPLSAYTGSYYNPGWRGLNVVIKDGHLFVDCTDRSYVFNLTFHHVCEQTKYIALYREVSQGPNYPMRAEFRFQNDVAVKLGIMFDEDLEDHIWFDRVGSEESQDMAARSAKAE</sequence>
<dbReference type="Proteomes" id="UP000078397">
    <property type="component" value="Unassembled WGS sequence"/>
</dbReference>
<evidence type="ECO:0000313" key="5">
    <source>
        <dbReference type="Proteomes" id="UP000078397"/>
    </source>
</evidence>
<dbReference type="InterPro" id="IPR001466">
    <property type="entry name" value="Beta-lactam-related"/>
</dbReference>
<proteinExistence type="inferred from homology"/>
<organism evidence="4 5">
    <name type="scientific">Pochonia chlamydosporia 170</name>
    <dbReference type="NCBI Taxonomy" id="1380566"/>
    <lineage>
        <taxon>Eukaryota</taxon>
        <taxon>Fungi</taxon>
        <taxon>Dikarya</taxon>
        <taxon>Ascomycota</taxon>
        <taxon>Pezizomycotina</taxon>
        <taxon>Sordariomycetes</taxon>
        <taxon>Hypocreomycetidae</taxon>
        <taxon>Hypocreales</taxon>
        <taxon>Clavicipitaceae</taxon>
        <taxon>Pochonia</taxon>
    </lineage>
</organism>
<dbReference type="EMBL" id="LSBJ02000004">
    <property type="protein sequence ID" value="OAQ65937.1"/>
    <property type="molecule type" value="Genomic_DNA"/>
</dbReference>
<dbReference type="PANTHER" id="PTHR46825:SF9">
    <property type="entry name" value="BETA-LACTAMASE-RELATED DOMAIN-CONTAINING PROTEIN"/>
    <property type="match status" value="1"/>
</dbReference>
<keyword evidence="5" id="KW-1185">Reference proteome</keyword>
<dbReference type="InterPro" id="IPR021860">
    <property type="entry name" value="Peptidase_S12_Pab87-rel_C"/>
</dbReference>
<dbReference type="AlphaFoldDB" id="A0A179FKV7"/>
<comment type="similarity">
    <text evidence="1">Belongs to the peptidase S12 family.</text>
</comment>
<evidence type="ECO:0000313" key="4">
    <source>
        <dbReference type="EMBL" id="OAQ65937.1"/>
    </source>
</evidence>
<accession>A0A179FKV7</accession>
<dbReference type="STRING" id="1380566.A0A179FKV7"/>
<dbReference type="Pfam" id="PF00144">
    <property type="entry name" value="Beta-lactamase"/>
    <property type="match status" value="1"/>
</dbReference>
<evidence type="ECO:0000259" key="3">
    <source>
        <dbReference type="Pfam" id="PF11954"/>
    </source>
</evidence>
<dbReference type="InterPro" id="IPR012338">
    <property type="entry name" value="Beta-lactam/transpept-like"/>
</dbReference>
<dbReference type="PANTHER" id="PTHR46825">
    <property type="entry name" value="D-ALANYL-D-ALANINE-CARBOXYPEPTIDASE/ENDOPEPTIDASE AMPH"/>
    <property type="match status" value="1"/>
</dbReference>
<dbReference type="Pfam" id="PF11954">
    <property type="entry name" value="DUF3471"/>
    <property type="match status" value="1"/>
</dbReference>
<dbReference type="OrthoDB" id="5946976at2759"/>
<dbReference type="KEGG" id="pchm:VFPPC_07563"/>
<reference evidence="4 5" key="1">
    <citation type="journal article" date="2016" name="PLoS Pathog.">
        <title>Biosynthesis of antibiotic leucinostatins in bio-control fungus Purpureocillium lilacinum and their inhibition on phytophthora revealed by genome mining.</title>
        <authorList>
            <person name="Wang G."/>
            <person name="Liu Z."/>
            <person name="Lin R."/>
            <person name="Li E."/>
            <person name="Mao Z."/>
            <person name="Ling J."/>
            <person name="Yang Y."/>
            <person name="Yin W.B."/>
            <person name="Xie B."/>
        </authorList>
    </citation>
    <scope>NUCLEOTIDE SEQUENCE [LARGE SCALE GENOMIC DNA]</scope>
    <source>
        <strain evidence="4">170</strain>
    </source>
</reference>
<name>A0A179FKV7_METCM</name>
<dbReference type="GeneID" id="28850393"/>
<dbReference type="Gene3D" id="3.40.710.10">
    <property type="entry name" value="DD-peptidase/beta-lactamase superfamily"/>
    <property type="match status" value="1"/>
</dbReference>
<dbReference type="RefSeq" id="XP_018143024.1">
    <property type="nucleotide sequence ID" value="XM_018286399.1"/>
</dbReference>
<evidence type="ECO:0000256" key="1">
    <source>
        <dbReference type="ARBA" id="ARBA00038215"/>
    </source>
</evidence>
<evidence type="ECO:0000259" key="2">
    <source>
        <dbReference type="Pfam" id="PF00144"/>
    </source>
</evidence>
<gene>
    <name evidence="4" type="ORF">VFPPC_07563</name>
</gene>
<comment type="caution">
    <text evidence="4">The sequence shown here is derived from an EMBL/GenBank/DDBJ whole genome shotgun (WGS) entry which is preliminary data.</text>
</comment>
<dbReference type="SUPFAM" id="SSF56601">
    <property type="entry name" value="beta-lactamase/transpeptidase-like"/>
    <property type="match status" value="1"/>
</dbReference>